<dbReference type="EC" id="2.7.6.3" evidence="3"/>
<evidence type="ECO:0000256" key="6">
    <source>
        <dbReference type="ARBA" id="ARBA00022777"/>
    </source>
</evidence>
<keyword evidence="5" id="KW-0547">Nucleotide-binding</keyword>
<evidence type="ECO:0000256" key="3">
    <source>
        <dbReference type="ARBA" id="ARBA00013253"/>
    </source>
</evidence>
<evidence type="ECO:0000313" key="10">
    <source>
        <dbReference type="EMBL" id="SHE46614.1"/>
    </source>
</evidence>
<dbReference type="NCBIfam" id="TIGR01498">
    <property type="entry name" value="folK"/>
    <property type="match status" value="1"/>
</dbReference>
<evidence type="ECO:0000256" key="4">
    <source>
        <dbReference type="ARBA" id="ARBA00022679"/>
    </source>
</evidence>
<dbReference type="Proteomes" id="UP000184251">
    <property type="component" value="Unassembled WGS sequence"/>
</dbReference>
<comment type="pathway">
    <text evidence="2">Cofactor biosynthesis; tetrahydrofolate biosynthesis; 2-amino-4-hydroxy-6-hydroxymethyl-7,8-dihydropteridine diphosphate from 7,8-dihydroneopterin triphosphate: step 4/4.</text>
</comment>
<proteinExistence type="predicted"/>
<name>A0A1M4TQE9_9FIRM</name>
<dbReference type="GO" id="GO:0016301">
    <property type="term" value="F:kinase activity"/>
    <property type="evidence" value="ECO:0007669"/>
    <property type="project" value="UniProtKB-KW"/>
</dbReference>
<evidence type="ECO:0000256" key="5">
    <source>
        <dbReference type="ARBA" id="ARBA00022741"/>
    </source>
</evidence>
<dbReference type="OrthoDB" id="9808041at2"/>
<dbReference type="Gene3D" id="3.30.70.560">
    <property type="entry name" value="7,8-Dihydro-6-hydroxymethylpterin-pyrophosphokinase HPPK"/>
    <property type="match status" value="1"/>
</dbReference>
<comment type="catalytic activity">
    <reaction evidence="1">
        <text>6-hydroxymethyl-7,8-dihydropterin + ATP = (7,8-dihydropterin-6-yl)methyl diphosphate + AMP + H(+)</text>
        <dbReference type="Rhea" id="RHEA:11412"/>
        <dbReference type="ChEBI" id="CHEBI:15378"/>
        <dbReference type="ChEBI" id="CHEBI:30616"/>
        <dbReference type="ChEBI" id="CHEBI:44841"/>
        <dbReference type="ChEBI" id="CHEBI:72950"/>
        <dbReference type="ChEBI" id="CHEBI:456215"/>
        <dbReference type="EC" id="2.7.6.3"/>
    </reaction>
</comment>
<dbReference type="InterPro" id="IPR000550">
    <property type="entry name" value="Hppk"/>
</dbReference>
<reference evidence="10 11" key="1">
    <citation type="submission" date="2016-11" db="EMBL/GenBank/DDBJ databases">
        <authorList>
            <person name="Jaros S."/>
            <person name="Januszkiewicz K."/>
            <person name="Wedrychowicz H."/>
        </authorList>
    </citation>
    <scope>NUCLEOTIDE SEQUENCE [LARGE SCALE GENOMIC DNA]</scope>
    <source>
        <strain evidence="10 11">DSM 14828</strain>
    </source>
</reference>
<dbReference type="AlphaFoldDB" id="A0A1M4TQE9"/>
<keyword evidence="6 10" id="KW-0418">Kinase</keyword>
<keyword evidence="11" id="KW-1185">Reference proteome</keyword>
<evidence type="ECO:0000259" key="9">
    <source>
        <dbReference type="PROSITE" id="PS00794"/>
    </source>
</evidence>
<dbReference type="PANTHER" id="PTHR43071:SF1">
    <property type="entry name" value="2-AMINO-4-HYDROXY-6-HYDROXYMETHYLDIHYDROPTERIDINE PYROPHOSPHOKINASE"/>
    <property type="match status" value="1"/>
</dbReference>
<feature type="domain" description="7,8-dihydro-6-hydroxymethylpterin-pyrophosphokinase" evidence="9">
    <location>
        <begin position="86"/>
        <end position="97"/>
    </location>
</feature>
<organism evidence="10 11">
    <name type="scientific">Alkalibacter saccharofermentans DSM 14828</name>
    <dbReference type="NCBI Taxonomy" id="1120975"/>
    <lineage>
        <taxon>Bacteria</taxon>
        <taxon>Bacillati</taxon>
        <taxon>Bacillota</taxon>
        <taxon>Clostridia</taxon>
        <taxon>Eubacteriales</taxon>
        <taxon>Eubacteriaceae</taxon>
        <taxon>Alkalibacter</taxon>
    </lineage>
</organism>
<dbReference type="InterPro" id="IPR035907">
    <property type="entry name" value="Hppk_sf"/>
</dbReference>
<dbReference type="GO" id="GO:0005524">
    <property type="term" value="F:ATP binding"/>
    <property type="evidence" value="ECO:0007669"/>
    <property type="project" value="UniProtKB-KW"/>
</dbReference>
<evidence type="ECO:0000256" key="2">
    <source>
        <dbReference type="ARBA" id="ARBA00005051"/>
    </source>
</evidence>
<keyword evidence="7" id="KW-0067">ATP-binding</keyword>
<dbReference type="PROSITE" id="PS00794">
    <property type="entry name" value="HPPK"/>
    <property type="match status" value="1"/>
</dbReference>
<evidence type="ECO:0000256" key="7">
    <source>
        <dbReference type="ARBA" id="ARBA00022840"/>
    </source>
</evidence>
<sequence>MKDIYLSIGSNIGDAKKNIERALELLKEKIEIIKVSSYYETEPVGYVDQDWFINIALKAKTDLKPWELLKFCQEIENDMKRVKTVRFGPRIIDIDILLYQDFESTDETLAVPHPRMKERAFVVVPLFEVEPDLMVGDVHLKEIMDRLEGEQIRKLGD</sequence>
<dbReference type="RefSeq" id="WP_073269564.1">
    <property type="nucleotide sequence ID" value="NZ_FQTU01000002.1"/>
</dbReference>
<dbReference type="CDD" id="cd00483">
    <property type="entry name" value="HPPK"/>
    <property type="match status" value="1"/>
</dbReference>
<gene>
    <name evidence="10" type="ORF">SAMN02746064_00575</name>
</gene>
<accession>A0A1M4TQE9</accession>
<protein>
    <recommendedName>
        <fullName evidence="3">2-amino-4-hydroxy-6-hydroxymethyldihydropteridine diphosphokinase</fullName>
        <ecNumber evidence="3">2.7.6.3</ecNumber>
    </recommendedName>
</protein>
<evidence type="ECO:0000256" key="8">
    <source>
        <dbReference type="ARBA" id="ARBA00022909"/>
    </source>
</evidence>
<evidence type="ECO:0000256" key="1">
    <source>
        <dbReference type="ARBA" id="ARBA00000198"/>
    </source>
</evidence>
<dbReference type="EMBL" id="FQTU01000002">
    <property type="protein sequence ID" value="SHE46614.1"/>
    <property type="molecule type" value="Genomic_DNA"/>
</dbReference>
<dbReference type="GO" id="GO:0003848">
    <property type="term" value="F:2-amino-4-hydroxy-6-hydroxymethyldihydropteridine diphosphokinase activity"/>
    <property type="evidence" value="ECO:0007669"/>
    <property type="project" value="UniProtKB-EC"/>
</dbReference>
<dbReference type="GO" id="GO:0046654">
    <property type="term" value="P:tetrahydrofolate biosynthetic process"/>
    <property type="evidence" value="ECO:0007669"/>
    <property type="project" value="UniProtKB-UniPathway"/>
</dbReference>
<dbReference type="SUPFAM" id="SSF55083">
    <property type="entry name" value="6-hydroxymethyl-7,8-dihydropterin pyrophosphokinase, HPPK"/>
    <property type="match status" value="1"/>
</dbReference>
<dbReference type="STRING" id="1120975.SAMN02746064_00575"/>
<dbReference type="UniPathway" id="UPA00077">
    <property type="reaction ID" value="UER00155"/>
</dbReference>
<dbReference type="PANTHER" id="PTHR43071">
    <property type="entry name" value="2-AMINO-4-HYDROXY-6-HYDROXYMETHYLDIHYDROPTERIDINE PYROPHOSPHOKINASE"/>
    <property type="match status" value="1"/>
</dbReference>
<dbReference type="GO" id="GO:0046656">
    <property type="term" value="P:folic acid biosynthetic process"/>
    <property type="evidence" value="ECO:0007669"/>
    <property type="project" value="UniProtKB-KW"/>
</dbReference>
<keyword evidence="4" id="KW-0808">Transferase</keyword>
<evidence type="ECO:0000313" key="11">
    <source>
        <dbReference type="Proteomes" id="UP000184251"/>
    </source>
</evidence>
<dbReference type="Pfam" id="PF01288">
    <property type="entry name" value="HPPK"/>
    <property type="match status" value="1"/>
</dbReference>
<keyword evidence="8" id="KW-0289">Folate biosynthesis</keyword>